<dbReference type="Proteomes" id="UP000077248">
    <property type="component" value="Unassembled WGS sequence"/>
</dbReference>
<reference evidence="1 2" key="1">
    <citation type="submission" date="2016-05" db="EMBL/GenBank/DDBJ databases">
        <title>Comparative analysis of secretome profiles of manganese(II)-oxidizing ascomycete fungi.</title>
        <authorList>
            <consortium name="DOE Joint Genome Institute"/>
            <person name="Zeiner C.A."/>
            <person name="Purvine S.O."/>
            <person name="Zink E.M."/>
            <person name="Wu S."/>
            <person name="Pasa-Tolic L."/>
            <person name="Chaput D.L."/>
            <person name="Haridas S."/>
            <person name="Grigoriev I.V."/>
            <person name="Santelli C.M."/>
            <person name="Hansel C.M."/>
        </authorList>
    </citation>
    <scope>NUCLEOTIDE SEQUENCE [LARGE SCALE GENOMIC DNA]</scope>
    <source>
        <strain evidence="1 2">SRC1lrK2f</strain>
    </source>
</reference>
<evidence type="ECO:0000313" key="2">
    <source>
        <dbReference type="Proteomes" id="UP000077248"/>
    </source>
</evidence>
<proteinExistence type="predicted"/>
<sequence>MCSDDWVKDYKELKRFKLHFAQAEETCSIYNNATPLESAHDPTRHDFRTKQGSHFSCGCYYSYRSLMRQIRGLTSSDNDSAYCTLHTHFTSNRPFRRSAMFTVGGLPGVRRTRTGTMMYTLCSRMACTRRLLPRVASRSFTCDALS</sequence>
<organism evidence="1 2">
    <name type="scientific">Alternaria alternata</name>
    <name type="common">Alternaria rot fungus</name>
    <name type="synonym">Torula alternata</name>
    <dbReference type="NCBI Taxonomy" id="5599"/>
    <lineage>
        <taxon>Eukaryota</taxon>
        <taxon>Fungi</taxon>
        <taxon>Dikarya</taxon>
        <taxon>Ascomycota</taxon>
        <taxon>Pezizomycotina</taxon>
        <taxon>Dothideomycetes</taxon>
        <taxon>Pleosporomycetidae</taxon>
        <taxon>Pleosporales</taxon>
        <taxon>Pleosporineae</taxon>
        <taxon>Pleosporaceae</taxon>
        <taxon>Alternaria</taxon>
        <taxon>Alternaria sect. Alternaria</taxon>
        <taxon>Alternaria alternata complex</taxon>
    </lineage>
</organism>
<protein>
    <submittedName>
        <fullName evidence="1">Uncharacterized protein</fullName>
    </submittedName>
</protein>
<dbReference type="VEuPathDB" id="FungiDB:CC77DRAFT_539720"/>
<dbReference type="EMBL" id="KV441471">
    <property type="protein sequence ID" value="OAG24670.1"/>
    <property type="molecule type" value="Genomic_DNA"/>
</dbReference>
<accession>A0A177DZT0</accession>
<dbReference type="RefSeq" id="XP_018390091.1">
    <property type="nucleotide sequence ID" value="XM_018532074.1"/>
</dbReference>
<dbReference type="GeneID" id="29117668"/>
<dbReference type="AlphaFoldDB" id="A0A177DZT0"/>
<name>A0A177DZT0_ALTAL</name>
<keyword evidence="2" id="KW-1185">Reference proteome</keyword>
<evidence type="ECO:0000313" key="1">
    <source>
        <dbReference type="EMBL" id="OAG24670.1"/>
    </source>
</evidence>
<dbReference type="KEGG" id="aalt:CC77DRAFT_539720"/>
<gene>
    <name evidence="1" type="ORF">CC77DRAFT_539720</name>
</gene>